<evidence type="ECO:0000256" key="1">
    <source>
        <dbReference type="ARBA" id="ARBA00022737"/>
    </source>
</evidence>
<feature type="repeat" description="ANK" evidence="3">
    <location>
        <begin position="207"/>
        <end position="229"/>
    </location>
</feature>
<gene>
    <name evidence="5" type="primary">ank2</name>
    <name evidence="5" type="ordered locus">RB9216</name>
</gene>
<evidence type="ECO:0000256" key="4">
    <source>
        <dbReference type="SAM" id="MobiDB-lite"/>
    </source>
</evidence>
<dbReference type="InterPro" id="IPR050776">
    <property type="entry name" value="Ank_Repeat/CDKN_Inhibitor"/>
</dbReference>
<evidence type="ECO:0000313" key="5">
    <source>
        <dbReference type="EMBL" id="CAD76142.1"/>
    </source>
</evidence>
<accession>Q7ULX5</accession>
<dbReference type="PANTHER" id="PTHR24201">
    <property type="entry name" value="ANK_REP_REGION DOMAIN-CONTAINING PROTEIN"/>
    <property type="match status" value="1"/>
</dbReference>
<dbReference type="KEGG" id="rba:RB9216"/>
<dbReference type="EMBL" id="BX294149">
    <property type="protein sequence ID" value="CAD76142.1"/>
    <property type="molecule type" value="Genomic_DNA"/>
</dbReference>
<dbReference type="Proteomes" id="UP000001025">
    <property type="component" value="Chromosome"/>
</dbReference>
<organism evidence="5 6">
    <name type="scientific">Rhodopirellula baltica (strain DSM 10527 / NCIMB 13988 / SH1)</name>
    <dbReference type="NCBI Taxonomy" id="243090"/>
    <lineage>
        <taxon>Bacteria</taxon>
        <taxon>Pseudomonadati</taxon>
        <taxon>Planctomycetota</taxon>
        <taxon>Planctomycetia</taxon>
        <taxon>Pirellulales</taxon>
        <taxon>Pirellulaceae</taxon>
        <taxon>Rhodopirellula</taxon>
    </lineage>
</organism>
<dbReference type="Gene3D" id="1.25.40.20">
    <property type="entry name" value="Ankyrin repeat-containing domain"/>
    <property type="match status" value="1"/>
</dbReference>
<dbReference type="HOGENOM" id="CLU_1209026_0_0_0"/>
<evidence type="ECO:0000313" key="6">
    <source>
        <dbReference type="Proteomes" id="UP000001025"/>
    </source>
</evidence>
<feature type="region of interest" description="Disordered" evidence="4">
    <location>
        <begin position="37"/>
        <end position="74"/>
    </location>
</feature>
<dbReference type="PROSITE" id="PS50088">
    <property type="entry name" value="ANK_REPEAT"/>
    <property type="match status" value="3"/>
</dbReference>
<dbReference type="eggNOG" id="COG0666">
    <property type="taxonomic scope" value="Bacteria"/>
</dbReference>
<dbReference type="InterPro" id="IPR002110">
    <property type="entry name" value="Ankyrin_rpt"/>
</dbReference>
<feature type="repeat" description="ANK" evidence="3">
    <location>
        <begin position="140"/>
        <end position="172"/>
    </location>
</feature>
<dbReference type="InterPro" id="IPR036770">
    <property type="entry name" value="Ankyrin_rpt-contain_sf"/>
</dbReference>
<dbReference type="STRING" id="243090.RB9216"/>
<dbReference type="PROSITE" id="PS50297">
    <property type="entry name" value="ANK_REP_REGION"/>
    <property type="match status" value="3"/>
</dbReference>
<dbReference type="AlphaFoldDB" id="Q7ULX5"/>
<protein>
    <submittedName>
        <fullName evidence="5">Ank-repeat containing protein</fullName>
    </submittedName>
</protein>
<dbReference type="SMART" id="SM00248">
    <property type="entry name" value="ANK"/>
    <property type="match status" value="3"/>
</dbReference>
<name>Q7ULX5_RHOBA</name>
<feature type="repeat" description="ANK" evidence="3">
    <location>
        <begin position="174"/>
        <end position="206"/>
    </location>
</feature>
<keyword evidence="1" id="KW-0677">Repeat</keyword>
<feature type="compositionally biased region" description="Basic and acidic residues" evidence="4">
    <location>
        <begin position="37"/>
        <end position="53"/>
    </location>
</feature>
<proteinExistence type="predicted"/>
<dbReference type="InParanoid" id="Q7ULX5"/>
<keyword evidence="6" id="KW-1185">Reference proteome</keyword>
<dbReference type="OrthoDB" id="281799at2"/>
<dbReference type="EnsemblBacteria" id="CAD76142">
    <property type="protein sequence ID" value="CAD76142"/>
    <property type="gene ID" value="RB9216"/>
</dbReference>
<dbReference type="SUPFAM" id="SSF48403">
    <property type="entry name" value="Ankyrin repeat"/>
    <property type="match status" value="1"/>
</dbReference>
<dbReference type="Pfam" id="PF12796">
    <property type="entry name" value="Ank_2"/>
    <property type="match status" value="1"/>
</dbReference>
<reference evidence="5 6" key="1">
    <citation type="journal article" date="2003" name="Proc. Natl. Acad. Sci. U.S.A.">
        <title>Complete genome sequence of the marine planctomycete Pirellula sp. strain 1.</title>
        <authorList>
            <person name="Gloeckner F.O."/>
            <person name="Kube M."/>
            <person name="Bauer M."/>
            <person name="Teeling H."/>
            <person name="Lombardot T."/>
            <person name="Ludwig W."/>
            <person name="Gade D."/>
            <person name="Beck A."/>
            <person name="Borzym K."/>
            <person name="Heitmann K."/>
            <person name="Rabus R."/>
            <person name="Schlesner H."/>
            <person name="Amann R."/>
            <person name="Reinhardt R."/>
        </authorList>
    </citation>
    <scope>NUCLEOTIDE SEQUENCE [LARGE SCALE GENOMIC DNA]</scope>
    <source>
        <strain evidence="6">DSM 10527 / NCIMB 13988 / SH1</strain>
    </source>
</reference>
<dbReference type="PATRIC" id="fig|243090.15.peg.4414"/>
<evidence type="ECO:0000256" key="3">
    <source>
        <dbReference type="PROSITE-ProRule" id="PRU00023"/>
    </source>
</evidence>
<keyword evidence="2 3" id="KW-0040">ANK repeat</keyword>
<dbReference type="Pfam" id="PF13637">
    <property type="entry name" value="Ank_4"/>
    <property type="match status" value="1"/>
</dbReference>
<evidence type="ECO:0000256" key="2">
    <source>
        <dbReference type="ARBA" id="ARBA00023043"/>
    </source>
</evidence>
<sequence length="229" mass="24751">MAMQYSSLQTRRVSVRRSSVLSVLILGSAIGLSGCESKRLSPEDFPRREREDVLAPQAPEGMATSEDVPLPEKSPEDKFREAAMIGDLAGVKRLAGQGVDVSAMDEHQRTAMQMAAFDGHTPVVEWFLSQEVEVDHRDSFGRTALMYASTADNAETVKLLLDAGAAVDLVDSEEHFSPLMFAAAEGQMAVVELLLEAGADPTKADIDGETAIDFASSNGHTEVVKRLQK</sequence>